<dbReference type="GO" id="GO:0047992">
    <property type="term" value="F:hydroxylysine kinase activity"/>
    <property type="evidence" value="ECO:0007669"/>
    <property type="project" value="UniProtKB-EC"/>
</dbReference>
<evidence type="ECO:0000259" key="9">
    <source>
        <dbReference type="Pfam" id="PF01636"/>
    </source>
</evidence>
<dbReference type="Gene3D" id="3.90.1200.10">
    <property type="match status" value="1"/>
</dbReference>
<dbReference type="EC" id="2.7.1.81" evidence="7"/>
<keyword evidence="11" id="KW-1185">Reference proteome</keyword>
<keyword evidence="2" id="KW-0963">Cytoplasm</keyword>
<comment type="function">
    <text evidence="6">Catalyzes the GTP-dependent phosphorylation of 5-hydroxy-L-lysine.</text>
</comment>
<dbReference type="PANTHER" id="PTHR21064">
    <property type="entry name" value="AMINOGLYCOSIDE PHOSPHOTRANSFERASE DOMAIN-CONTAINING PROTEIN-RELATED"/>
    <property type="match status" value="1"/>
</dbReference>
<keyword evidence="3" id="KW-0808">Transferase</keyword>
<sequence>MSFPFKRSAEPDRVVPACNPGASPGQAVFAAEPPRLALADAESIAWQAYGLRATARLLSSERDQNFLLRLDDGRAYVLKATHPAEDPAVTDFQTQAQLHLMQADAALPIPHLHRTRDGGWVYWYEGPVGVRRAIRLISFVNGMPLWQAERGPAQRAALGQALAAFDLALQGFDHPMAGHELLWDLQRAESVADLLPLIEEPGRRALAESHMARFVENVRPALRRLPRRQVIHNDLNAYNIMVFQDDPARIAALLDFGDMVRAPLVQDLGVAAAYQLEDAADPITPAATTLIAAYHRALPLDEDELVLLPDLIAARLLITVAITGWRAHQHPENSKYILRNNGLAWTGLARLAALAPGQASDIVLEACRGTPA</sequence>
<dbReference type="InterPro" id="IPR011009">
    <property type="entry name" value="Kinase-like_dom_sf"/>
</dbReference>
<reference evidence="10 11" key="1">
    <citation type="journal article" date="2017" name="Int. J. Syst. Evol. Microbiol.">
        <title>Achromobacter aloeverae sp. nov., isolated from the root of Aloe vera (L.) Burm.f.</title>
        <authorList>
            <person name="Kuncharoen N."/>
            <person name="Muramatsu Y."/>
            <person name="Shibata C."/>
            <person name="Kamakura Y."/>
            <person name="Nakagawa Y."/>
            <person name="Tanasupawat S."/>
        </authorList>
    </citation>
    <scope>NUCLEOTIDE SEQUENCE [LARGE SCALE GENOMIC DNA]</scope>
    <source>
        <strain evidence="10 11">AVA-1</strain>
    </source>
</reference>
<keyword evidence="4 10" id="KW-0418">Kinase</keyword>
<dbReference type="Pfam" id="PF01636">
    <property type="entry name" value="APH"/>
    <property type="match status" value="1"/>
</dbReference>
<evidence type="ECO:0000256" key="6">
    <source>
        <dbReference type="ARBA" id="ARBA00037368"/>
    </source>
</evidence>
<feature type="domain" description="Aminoglycoside phosphotransferase" evidence="9">
    <location>
        <begin position="56"/>
        <end position="282"/>
    </location>
</feature>
<protein>
    <recommendedName>
        <fullName evidence="8">Hydroxylysine kinase</fullName>
        <ecNumber evidence="7">2.7.1.81</ecNumber>
    </recommendedName>
</protein>
<dbReference type="InterPro" id="IPR050249">
    <property type="entry name" value="Pseudomonas-type_ThrB"/>
</dbReference>
<proteinExistence type="predicted"/>
<evidence type="ECO:0000313" key="11">
    <source>
        <dbReference type="Proteomes" id="UP000290849"/>
    </source>
</evidence>
<comment type="caution">
    <text evidence="10">The sequence shown here is derived from an EMBL/GenBank/DDBJ whole genome shotgun (WGS) entry which is preliminary data.</text>
</comment>
<dbReference type="SUPFAM" id="SSF56112">
    <property type="entry name" value="Protein kinase-like (PK-like)"/>
    <property type="match status" value="1"/>
</dbReference>
<evidence type="ECO:0000313" key="10">
    <source>
        <dbReference type="EMBL" id="RXN90498.1"/>
    </source>
</evidence>
<comment type="catalytic activity">
    <reaction evidence="5">
        <text>(5R)-5-hydroxy-L-lysine + GTP = (5R)-5-phosphooxy-L-lysine + GDP + H(+)</text>
        <dbReference type="Rhea" id="RHEA:19049"/>
        <dbReference type="ChEBI" id="CHEBI:15378"/>
        <dbReference type="ChEBI" id="CHEBI:37565"/>
        <dbReference type="ChEBI" id="CHEBI:57882"/>
        <dbReference type="ChEBI" id="CHEBI:58189"/>
        <dbReference type="ChEBI" id="CHEBI:58357"/>
        <dbReference type="EC" id="2.7.1.81"/>
    </reaction>
</comment>
<dbReference type="EMBL" id="PYAL01000003">
    <property type="protein sequence ID" value="RXN90498.1"/>
    <property type="molecule type" value="Genomic_DNA"/>
</dbReference>
<dbReference type="GO" id="GO:0005737">
    <property type="term" value="C:cytoplasm"/>
    <property type="evidence" value="ECO:0007669"/>
    <property type="project" value="UniProtKB-SubCell"/>
</dbReference>
<evidence type="ECO:0000256" key="3">
    <source>
        <dbReference type="ARBA" id="ARBA00022679"/>
    </source>
</evidence>
<evidence type="ECO:0000256" key="2">
    <source>
        <dbReference type="ARBA" id="ARBA00022490"/>
    </source>
</evidence>
<name>A0A4Q1HLX0_9BURK</name>
<evidence type="ECO:0000256" key="8">
    <source>
        <dbReference type="ARBA" id="ARBA00040505"/>
    </source>
</evidence>
<dbReference type="RefSeq" id="WP_129150931.1">
    <property type="nucleotide sequence ID" value="NZ_JBHSDO010000014.1"/>
</dbReference>
<dbReference type="Proteomes" id="UP000290849">
    <property type="component" value="Unassembled WGS sequence"/>
</dbReference>
<gene>
    <name evidence="10" type="ORF">C7R54_13470</name>
</gene>
<dbReference type="AlphaFoldDB" id="A0A4Q1HLX0"/>
<dbReference type="OrthoDB" id="156345at2"/>
<evidence type="ECO:0000256" key="7">
    <source>
        <dbReference type="ARBA" id="ARBA00038873"/>
    </source>
</evidence>
<comment type="subcellular location">
    <subcellularLocation>
        <location evidence="1">Cytoplasm</location>
    </subcellularLocation>
</comment>
<evidence type="ECO:0000256" key="5">
    <source>
        <dbReference type="ARBA" id="ARBA00036820"/>
    </source>
</evidence>
<organism evidence="10 11">
    <name type="scientific">Achromobacter aloeverae</name>
    <dbReference type="NCBI Taxonomy" id="1750518"/>
    <lineage>
        <taxon>Bacteria</taxon>
        <taxon>Pseudomonadati</taxon>
        <taxon>Pseudomonadota</taxon>
        <taxon>Betaproteobacteria</taxon>
        <taxon>Burkholderiales</taxon>
        <taxon>Alcaligenaceae</taxon>
        <taxon>Achromobacter</taxon>
    </lineage>
</organism>
<dbReference type="PANTHER" id="PTHR21064:SF1">
    <property type="entry name" value="HYDROXYLYSINE KINASE"/>
    <property type="match status" value="1"/>
</dbReference>
<accession>A0A4Q1HLX0</accession>
<evidence type="ECO:0000256" key="4">
    <source>
        <dbReference type="ARBA" id="ARBA00022777"/>
    </source>
</evidence>
<dbReference type="InterPro" id="IPR002575">
    <property type="entry name" value="Aminoglycoside_PTrfase"/>
</dbReference>
<evidence type="ECO:0000256" key="1">
    <source>
        <dbReference type="ARBA" id="ARBA00004496"/>
    </source>
</evidence>